<feature type="non-terminal residue" evidence="2">
    <location>
        <position position="81"/>
    </location>
</feature>
<feature type="region of interest" description="Disordered" evidence="1">
    <location>
        <begin position="57"/>
        <end position="81"/>
    </location>
</feature>
<evidence type="ECO:0000256" key="1">
    <source>
        <dbReference type="SAM" id="MobiDB-lite"/>
    </source>
</evidence>
<name>A0AAD2JZP7_9AGAR</name>
<feature type="non-terminal residue" evidence="2">
    <location>
        <position position="1"/>
    </location>
</feature>
<evidence type="ECO:0000313" key="2">
    <source>
        <dbReference type="EMBL" id="CAK5270955.1"/>
    </source>
</evidence>
<dbReference type="Proteomes" id="UP001295794">
    <property type="component" value="Unassembled WGS sequence"/>
</dbReference>
<sequence length="81" mass="9238">SAPWLYPRGAQICHATVRRSSPGSQIYLRHAVWTFRPYVSAGPQVVEYAVDQYARQAPPAEGEHPRDYSYFDSSLRGRRLS</sequence>
<keyword evidence="3" id="KW-1185">Reference proteome</keyword>
<proteinExistence type="predicted"/>
<evidence type="ECO:0000313" key="3">
    <source>
        <dbReference type="Proteomes" id="UP001295794"/>
    </source>
</evidence>
<comment type="caution">
    <text evidence="2">The sequence shown here is derived from an EMBL/GenBank/DDBJ whole genome shotgun (WGS) entry which is preliminary data.</text>
</comment>
<organism evidence="2 3">
    <name type="scientific">Mycena citricolor</name>
    <dbReference type="NCBI Taxonomy" id="2018698"/>
    <lineage>
        <taxon>Eukaryota</taxon>
        <taxon>Fungi</taxon>
        <taxon>Dikarya</taxon>
        <taxon>Basidiomycota</taxon>
        <taxon>Agaricomycotina</taxon>
        <taxon>Agaricomycetes</taxon>
        <taxon>Agaricomycetidae</taxon>
        <taxon>Agaricales</taxon>
        <taxon>Marasmiineae</taxon>
        <taxon>Mycenaceae</taxon>
        <taxon>Mycena</taxon>
    </lineage>
</organism>
<dbReference type="EMBL" id="CAVNYO010000169">
    <property type="protein sequence ID" value="CAK5270955.1"/>
    <property type="molecule type" value="Genomic_DNA"/>
</dbReference>
<reference evidence="2" key="1">
    <citation type="submission" date="2023-11" db="EMBL/GenBank/DDBJ databases">
        <authorList>
            <person name="De Vega J J."/>
            <person name="De Vega J J."/>
        </authorList>
    </citation>
    <scope>NUCLEOTIDE SEQUENCE</scope>
</reference>
<gene>
    <name evidence="2" type="ORF">MYCIT1_LOCUS15771</name>
</gene>
<protein>
    <submittedName>
        <fullName evidence="2">Uncharacterized protein</fullName>
    </submittedName>
</protein>
<accession>A0AAD2JZP7</accession>
<dbReference type="AlphaFoldDB" id="A0AAD2JZP7"/>